<accession>A0ABP8ZZ78</accession>
<evidence type="ECO:0000313" key="3">
    <source>
        <dbReference type="EMBL" id="GAA4768965.1"/>
    </source>
</evidence>
<dbReference type="EMBL" id="BAABIP010000017">
    <property type="protein sequence ID" value="GAA4768965.1"/>
    <property type="molecule type" value="Genomic_DNA"/>
</dbReference>
<dbReference type="Proteomes" id="UP001500141">
    <property type="component" value="Unassembled WGS sequence"/>
</dbReference>
<proteinExistence type="predicted"/>
<evidence type="ECO:0000256" key="2">
    <source>
        <dbReference type="SAM" id="Phobius"/>
    </source>
</evidence>
<comment type="caution">
    <text evidence="3">The sequence shown here is derived from an EMBL/GenBank/DDBJ whole genome shotgun (WGS) entry which is preliminary data.</text>
</comment>
<reference evidence="4" key="1">
    <citation type="journal article" date="2019" name="Int. J. Syst. Evol. Microbiol.">
        <title>The Global Catalogue of Microorganisms (GCM) 10K type strain sequencing project: providing services to taxonomists for standard genome sequencing and annotation.</title>
        <authorList>
            <consortium name="The Broad Institute Genomics Platform"/>
            <consortium name="The Broad Institute Genome Sequencing Center for Infectious Disease"/>
            <person name="Wu L."/>
            <person name="Ma J."/>
        </authorList>
    </citation>
    <scope>NUCLEOTIDE SEQUENCE [LARGE SCALE GENOMIC DNA]</scope>
    <source>
        <strain evidence="4">JCM 18198</strain>
    </source>
</reference>
<gene>
    <name evidence="3" type="ORF">GCM10023230_18560</name>
</gene>
<feature type="transmembrane region" description="Helical" evidence="2">
    <location>
        <begin position="60"/>
        <end position="84"/>
    </location>
</feature>
<evidence type="ECO:0000256" key="1">
    <source>
        <dbReference type="SAM" id="Coils"/>
    </source>
</evidence>
<keyword evidence="2" id="KW-0472">Membrane</keyword>
<name>A0ABP8ZZ78_9FLAO</name>
<organism evidence="3 4">
    <name type="scientific">Flavobacterium hankyongi</name>
    <dbReference type="NCBI Taxonomy" id="1176532"/>
    <lineage>
        <taxon>Bacteria</taxon>
        <taxon>Pseudomonadati</taxon>
        <taxon>Bacteroidota</taxon>
        <taxon>Flavobacteriia</taxon>
        <taxon>Flavobacteriales</taxon>
        <taxon>Flavobacteriaceae</taxon>
        <taxon>Flavobacterium</taxon>
    </lineage>
</organism>
<keyword evidence="2" id="KW-0812">Transmembrane</keyword>
<keyword evidence="1" id="KW-0175">Coiled coil</keyword>
<evidence type="ECO:0000313" key="4">
    <source>
        <dbReference type="Proteomes" id="UP001500141"/>
    </source>
</evidence>
<keyword evidence="2" id="KW-1133">Transmembrane helix</keyword>
<feature type="coiled-coil region" evidence="1">
    <location>
        <begin position="130"/>
        <end position="157"/>
    </location>
</feature>
<feature type="transmembrane region" description="Helical" evidence="2">
    <location>
        <begin position="21"/>
        <end position="40"/>
    </location>
</feature>
<protein>
    <submittedName>
        <fullName evidence="3">Uncharacterized protein</fullName>
    </submittedName>
</protein>
<keyword evidence="4" id="KW-1185">Reference proteome</keyword>
<sequence length="338" mass="39971">MFEYLKNVLDSYRERLKNPILGTYTITFILCNWRPILILLNSKNSIEKNIEVIDEKYSFWGAILWPVLLTAVVVLAIPYLMMLLEQAINKALLYRKKLKYDSSIEDYNHKIVIASKEFEIQSQKSGTRTIEMLQTNIESLEIDKQVLIDQLSQQKEIDSAEISKLKDIIKLEKEKNEVKFNEKTFEIPYTVFETYNYLQSSGRLEEFLQNYDYFGSYYSSTELINYYRNLGLMNYRDSRYFFTELGGMLFNFLFELNYSKDLKKKFKSVVERLNKHEISIFRAANIENRDLNLSGFNQQLVAQLKEDGFIEESQFKNRYNLTTNGLNLRNLIGLLPEN</sequence>